<organism evidence="4 5">
    <name type="scientific">Nocardioides donggukensis</name>
    <dbReference type="NCBI Taxonomy" id="2774019"/>
    <lineage>
        <taxon>Bacteria</taxon>
        <taxon>Bacillati</taxon>
        <taxon>Actinomycetota</taxon>
        <taxon>Actinomycetes</taxon>
        <taxon>Propionibacteriales</taxon>
        <taxon>Nocardioidaceae</taxon>
        <taxon>Nocardioides</taxon>
    </lineage>
</organism>
<evidence type="ECO:0000259" key="3">
    <source>
        <dbReference type="Pfam" id="PF13439"/>
    </source>
</evidence>
<dbReference type="RefSeq" id="WP_192142228.1">
    <property type="nucleotide sequence ID" value="NZ_JACYXZ010000002.1"/>
</dbReference>
<dbReference type="Proteomes" id="UP000616839">
    <property type="component" value="Unassembled WGS sequence"/>
</dbReference>
<sequence>MSVGGSQDRLDPPVLHVSQPVEAGVAQVVVDLVRVQAEAGRRVVVACPPGHLQDLAAAVGAEVLTWSAGRGPGVGTLTELSALSRVIRRVRPGVVHLHSSQAGMVGRLLIRGRLPTVFSPHAWSWQPMTGAGRRAAIAWERRAARWAHAIVCVSDGERRDGLEQRVPGSLLVIPNGVEADLEAQIGHDTEAVARRALGRGRGTHLVVCCARLAEQKGQDDLLSAWRLVSEACPGAELVLVGDGPMRSELEVSAADLAGVTFAGWQSRVECLRWMRAATVVVCPSRYEAMSLVPLEAAALGTPVVATRVEGMATTMSADARRMVGPGDPGALAGALLDLLRDRDALDRGGREAAAWSREQAATSTAGSEYLAVYDRVRRGHSG</sequence>
<dbReference type="Pfam" id="PF13439">
    <property type="entry name" value="Glyco_transf_4"/>
    <property type="match status" value="1"/>
</dbReference>
<dbReference type="PANTHER" id="PTHR45947">
    <property type="entry name" value="SULFOQUINOVOSYL TRANSFERASE SQD2"/>
    <property type="match status" value="1"/>
</dbReference>
<dbReference type="Gene3D" id="3.40.50.2000">
    <property type="entry name" value="Glycogen Phosphorylase B"/>
    <property type="match status" value="2"/>
</dbReference>
<reference evidence="4" key="1">
    <citation type="submission" date="2020-09" db="EMBL/GenBank/DDBJ databases">
        <title>Nocardioides sp. strain MJB4 16S ribosomal RNA gene Genome sequencing and assembly.</title>
        <authorList>
            <person name="Kim I."/>
        </authorList>
    </citation>
    <scope>NUCLEOTIDE SEQUENCE</scope>
    <source>
        <strain evidence="4">MJB4</strain>
    </source>
</reference>
<dbReference type="CDD" id="cd03801">
    <property type="entry name" value="GT4_PimA-like"/>
    <property type="match status" value="1"/>
</dbReference>
<comment type="caution">
    <text evidence="4">The sequence shown here is derived from an EMBL/GenBank/DDBJ whole genome shotgun (WGS) entry which is preliminary data.</text>
</comment>
<proteinExistence type="predicted"/>
<evidence type="ECO:0000313" key="5">
    <source>
        <dbReference type="Proteomes" id="UP000616839"/>
    </source>
</evidence>
<dbReference type="Pfam" id="PF13692">
    <property type="entry name" value="Glyco_trans_1_4"/>
    <property type="match status" value="1"/>
</dbReference>
<dbReference type="PANTHER" id="PTHR45947:SF3">
    <property type="entry name" value="SULFOQUINOVOSYL TRANSFERASE SQD2"/>
    <property type="match status" value="1"/>
</dbReference>
<dbReference type="EMBL" id="JACYXZ010000002">
    <property type="protein sequence ID" value="MBD8869496.1"/>
    <property type="molecule type" value="Genomic_DNA"/>
</dbReference>
<keyword evidence="1" id="KW-0328">Glycosyltransferase</keyword>
<evidence type="ECO:0000256" key="1">
    <source>
        <dbReference type="ARBA" id="ARBA00022676"/>
    </source>
</evidence>
<dbReference type="InterPro" id="IPR028098">
    <property type="entry name" value="Glyco_trans_4-like_N"/>
</dbReference>
<protein>
    <submittedName>
        <fullName evidence="4">Glycosyltransferase family 4 protein</fullName>
    </submittedName>
</protein>
<dbReference type="GO" id="GO:0016758">
    <property type="term" value="F:hexosyltransferase activity"/>
    <property type="evidence" value="ECO:0007669"/>
    <property type="project" value="TreeGrafter"/>
</dbReference>
<accession>A0A927K462</accession>
<dbReference type="SUPFAM" id="SSF53756">
    <property type="entry name" value="UDP-Glycosyltransferase/glycogen phosphorylase"/>
    <property type="match status" value="1"/>
</dbReference>
<keyword evidence="2" id="KW-0808">Transferase</keyword>
<keyword evidence="5" id="KW-1185">Reference proteome</keyword>
<dbReference type="GO" id="GO:1901137">
    <property type="term" value="P:carbohydrate derivative biosynthetic process"/>
    <property type="evidence" value="ECO:0007669"/>
    <property type="project" value="UniProtKB-ARBA"/>
</dbReference>
<name>A0A927K462_9ACTN</name>
<gene>
    <name evidence="4" type="ORF">IE331_07660</name>
</gene>
<feature type="domain" description="Glycosyltransferase subfamily 4-like N-terminal" evidence="3">
    <location>
        <begin position="24"/>
        <end position="180"/>
    </location>
</feature>
<evidence type="ECO:0000256" key="2">
    <source>
        <dbReference type="ARBA" id="ARBA00022679"/>
    </source>
</evidence>
<dbReference type="InterPro" id="IPR050194">
    <property type="entry name" value="Glycosyltransferase_grp1"/>
</dbReference>
<evidence type="ECO:0000313" key="4">
    <source>
        <dbReference type="EMBL" id="MBD8869496.1"/>
    </source>
</evidence>
<dbReference type="AlphaFoldDB" id="A0A927K462"/>